<accession>A0A5N6WCU3</accession>
<dbReference type="AlphaFoldDB" id="A0A5N6WCU3"/>
<sequence>MHSIRVASFLRIGVPNRCNFDMMTRDGRLVWPLALLNIRTLRYFGSPAGAPLLGTRVSGNGAYMRPITRCLYRRTYENAPSLIENYNQYNRRKTSPNGRSSNNENFPGFSSLLCHTHTNPDIKIQFLNSFTNPAHARCLRFAMSMSILHQPSPICSTRYGRRTFLINVHPPIAMSHQG</sequence>
<name>A0A5N6WCU3_9EURO</name>
<reference evidence="2" key="1">
    <citation type="submission" date="2019-04" db="EMBL/GenBank/DDBJ databases">
        <title>Friends and foes A comparative genomics studyof 23 Aspergillus species from section Flavi.</title>
        <authorList>
            <consortium name="DOE Joint Genome Institute"/>
            <person name="Kjaerbolling I."/>
            <person name="Vesth T."/>
            <person name="Frisvad J.C."/>
            <person name="Nybo J.L."/>
            <person name="Theobald S."/>
            <person name="Kildgaard S."/>
            <person name="Isbrandt T."/>
            <person name="Kuo A."/>
            <person name="Sato A."/>
            <person name="Lyhne E.K."/>
            <person name="Kogle M.E."/>
            <person name="Wiebenga A."/>
            <person name="Kun R.S."/>
            <person name="Lubbers R.J."/>
            <person name="Makela M.R."/>
            <person name="Barry K."/>
            <person name="Chovatia M."/>
            <person name="Clum A."/>
            <person name="Daum C."/>
            <person name="Haridas S."/>
            <person name="He G."/>
            <person name="LaButti K."/>
            <person name="Lipzen A."/>
            <person name="Mondo S."/>
            <person name="Riley R."/>
            <person name="Salamov A."/>
            <person name="Simmons B.A."/>
            <person name="Magnuson J.K."/>
            <person name="Henrissat B."/>
            <person name="Mortensen U.H."/>
            <person name="Larsen T.O."/>
            <person name="Devries R.P."/>
            <person name="Grigoriev I.V."/>
            <person name="Machida M."/>
            <person name="Baker S.E."/>
            <person name="Andersen M.R."/>
        </authorList>
    </citation>
    <scope>NUCLEOTIDE SEQUENCE [LARGE SCALE GENOMIC DNA]</scope>
    <source>
        <strain evidence="2">CBS 130015</strain>
    </source>
</reference>
<dbReference type="EMBL" id="ML738301">
    <property type="protein sequence ID" value="KAE8317629.1"/>
    <property type="molecule type" value="Genomic_DNA"/>
</dbReference>
<protein>
    <submittedName>
        <fullName evidence="1">Uncharacterized protein</fullName>
    </submittedName>
</protein>
<keyword evidence="2" id="KW-1185">Reference proteome</keyword>
<gene>
    <name evidence="1" type="ORF">BDV41DRAFT_22095</name>
</gene>
<dbReference type="Proteomes" id="UP000325433">
    <property type="component" value="Unassembled WGS sequence"/>
</dbReference>
<evidence type="ECO:0000313" key="2">
    <source>
        <dbReference type="Proteomes" id="UP000325433"/>
    </source>
</evidence>
<organism evidence="1 2">
    <name type="scientific">Aspergillus transmontanensis</name>
    <dbReference type="NCBI Taxonomy" id="1034304"/>
    <lineage>
        <taxon>Eukaryota</taxon>
        <taxon>Fungi</taxon>
        <taxon>Dikarya</taxon>
        <taxon>Ascomycota</taxon>
        <taxon>Pezizomycotina</taxon>
        <taxon>Eurotiomycetes</taxon>
        <taxon>Eurotiomycetidae</taxon>
        <taxon>Eurotiales</taxon>
        <taxon>Aspergillaceae</taxon>
        <taxon>Aspergillus</taxon>
        <taxon>Aspergillus subgen. Circumdati</taxon>
    </lineage>
</organism>
<proteinExistence type="predicted"/>
<evidence type="ECO:0000313" key="1">
    <source>
        <dbReference type="EMBL" id="KAE8317629.1"/>
    </source>
</evidence>